<dbReference type="PANTHER" id="PTHR10974:SF9">
    <property type="entry name" value="DUF229 DOMAIN CONTAINING PROTEIN-RELATED"/>
    <property type="match status" value="1"/>
</dbReference>
<dbReference type="Gene3D" id="3.40.720.10">
    <property type="entry name" value="Alkaline Phosphatase, subunit A"/>
    <property type="match status" value="1"/>
</dbReference>
<evidence type="ECO:0000313" key="2">
    <source>
        <dbReference type="Proteomes" id="UP000299102"/>
    </source>
</evidence>
<accession>A0A4C1ZV80</accession>
<evidence type="ECO:0000313" key="1">
    <source>
        <dbReference type="EMBL" id="GBP91588.1"/>
    </source>
</evidence>
<dbReference type="EMBL" id="BGZK01002185">
    <property type="protein sequence ID" value="GBP91588.1"/>
    <property type="molecule type" value="Genomic_DNA"/>
</dbReference>
<name>A0A4C1ZV80_EUMVA</name>
<sequence length="339" mass="39007">MTYCNDLLIWSRFEEAGYATAYGEDYLSLPDTFSRYQGFTAPPTHHYLRPFFLTGENQQGPLLCTKKLPSAVNVLNYAVDFAHTYANDSFFGFFWLNSYSHNHNLSPTLLDENIVDFFEKLTSIGVMTNTIVIFVSDHGIRYGVMRLPVESYYEERLPMLFMWTPTEFRNSYSESYTNSVQNQFRLTTPYDFYMTFWDILQMGNSQLTVPVSEACPQCTSLFSPIPKDRSCAHAMVRNVGYEATVEKDDNKYKVQGSIETISAYNTRGSNPPMQPILNQLVKFFDNIPRDVQRDIVGRQVVQTSERMSRLLRKSNHPNKVLVIKLQSTCRSCGGDRAKI</sequence>
<dbReference type="AlphaFoldDB" id="A0A4C1ZV80"/>
<dbReference type="OrthoDB" id="413313at2759"/>
<organism evidence="1 2">
    <name type="scientific">Eumeta variegata</name>
    <name type="common">Bagworm moth</name>
    <name type="synonym">Eumeta japonica</name>
    <dbReference type="NCBI Taxonomy" id="151549"/>
    <lineage>
        <taxon>Eukaryota</taxon>
        <taxon>Metazoa</taxon>
        <taxon>Ecdysozoa</taxon>
        <taxon>Arthropoda</taxon>
        <taxon>Hexapoda</taxon>
        <taxon>Insecta</taxon>
        <taxon>Pterygota</taxon>
        <taxon>Neoptera</taxon>
        <taxon>Endopterygota</taxon>
        <taxon>Lepidoptera</taxon>
        <taxon>Glossata</taxon>
        <taxon>Ditrysia</taxon>
        <taxon>Tineoidea</taxon>
        <taxon>Psychidae</taxon>
        <taxon>Oiketicinae</taxon>
        <taxon>Eumeta</taxon>
    </lineage>
</organism>
<proteinExistence type="predicted"/>
<protein>
    <recommendedName>
        <fullName evidence="3">Sulfatase N-terminal domain-containing protein</fullName>
    </recommendedName>
</protein>
<comment type="caution">
    <text evidence="1">The sequence shown here is derived from an EMBL/GenBank/DDBJ whole genome shotgun (WGS) entry which is preliminary data.</text>
</comment>
<gene>
    <name evidence="1" type="ORF">EVAR_54557_1</name>
</gene>
<dbReference type="Pfam" id="PF02995">
    <property type="entry name" value="DUF229"/>
    <property type="match status" value="1"/>
</dbReference>
<keyword evidence="2" id="KW-1185">Reference proteome</keyword>
<evidence type="ECO:0008006" key="3">
    <source>
        <dbReference type="Google" id="ProtNLM"/>
    </source>
</evidence>
<dbReference type="InterPro" id="IPR004245">
    <property type="entry name" value="DUF229"/>
</dbReference>
<dbReference type="GO" id="GO:0005615">
    <property type="term" value="C:extracellular space"/>
    <property type="evidence" value="ECO:0007669"/>
    <property type="project" value="TreeGrafter"/>
</dbReference>
<dbReference type="PANTHER" id="PTHR10974">
    <property type="entry name" value="FI08016P-RELATED"/>
    <property type="match status" value="1"/>
</dbReference>
<dbReference type="InterPro" id="IPR017850">
    <property type="entry name" value="Alkaline_phosphatase_core_sf"/>
</dbReference>
<dbReference type="STRING" id="151549.A0A4C1ZV80"/>
<reference evidence="1 2" key="1">
    <citation type="journal article" date="2019" name="Commun. Biol.">
        <title>The bagworm genome reveals a unique fibroin gene that provides high tensile strength.</title>
        <authorList>
            <person name="Kono N."/>
            <person name="Nakamura H."/>
            <person name="Ohtoshi R."/>
            <person name="Tomita M."/>
            <person name="Numata K."/>
            <person name="Arakawa K."/>
        </authorList>
    </citation>
    <scope>NUCLEOTIDE SEQUENCE [LARGE SCALE GENOMIC DNA]</scope>
</reference>
<dbReference type="Proteomes" id="UP000299102">
    <property type="component" value="Unassembled WGS sequence"/>
</dbReference>
<dbReference type="SUPFAM" id="SSF53649">
    <property type="entry name" value="Alkaline phosphatase-like"/>
    <property type="match status" value="1"/>
</dbReference>